<feature type="compositionally biased region" description="Acidic residues" evidence="5">
    <location>
        <begin position="160"/>
        <end position="175"/>
    </location>
</feature>
<dbReference type="GO" id="GO:0005672">
    <property type="term" value="C:transcription factor TFIIA complex"/>
    <property type="evidence" value="ECO:0007669"/>
    <property type="project" value="InterPro"/>
</dbReference>
<reference evidence="6" key="1">
    <citation type="submission" date="2013-04" db="EMBL/GenBank/DDBJ databases">
        <title>The Genome Sequence of Fonticula alba ATCC 38817.</title>
        <authorList>
            <consortium name="The Broad Institute Genomics Platform"/>
            <person name="Russ C."/>
            <person name="Cuomo C."/>
            <person name="Burger G."/>
            <person name="Gray M.W."/>
            <person name="Holland P.W.H."/>
            <person name="King N."/>
            <person name="Lang F.B.F."/>
            <person name="Roger A.J."/>
            <person name="Ruiz-Trillo I."/>
            <person name="Brown M."/>
            <person name="Walker B."/>
            <person name="Young S."/>
            <person name="Zeng Q."/>
            <person name="Gargeya S."/>
            <person name="Fitzgerald M."/>
            <person name="Haas B."/>
            <person name="Abouelleil A."/>
            <person name="Allen A.W."/>
            <person name="Alvarado L."/>
            <person name="Arachchi H.M."/>
            <person name="Berlin A.M."/>
            <person name="Chapman S.B."/>
            <person name="Gainer-Dewar J."/>
            <person name="Goldberg J."/>
            <person name="Griggs A."/>
            <person name="Gujja S."/>
            <person name="Hansen M."/>
            <person name="Howarth C."/>
            <person name="Imamovic A."/>
            <person name="Ireland A."/>
            <person name="Larimer J."/>
            <person name="McCowan C."/>
            <person name="Murphy C."/>
            <person name="Pearson M."/>
            <person name="Poon T.W."/>
            <person name="Priest M."/>
            <person name="Roberts A."/>
            <person name="Saif S."/>
            <person name="Shea T."/>
            <person name="Sisk P."/>
            <person name="Sykes S."/>
            <person name="Wortman J."/>
            <person name="Nusbaum C."/>
            <person name="Birren B."/>
        </authorList>
    </citation>
    <scope>NUCLEOTIDE SEQUENCE [LARGE SCALE GENOMIC DNA]</scope>
    <source>
        <strain evidence="6">ATCC 38817</strain>
    </source>
</reference>
<dbReference type="STRING" id="691883.A0A058ZB73"/>
<accession>A0A058ZB73</accession>
<dbReference type="Gene3D" id="2.30.18.10">
    <property type="entry name" value="Transcription factor IIA (TFIIA), beta-barrel domain"/>
    <property type="match status" value="1"/>
</dbReference>
<dbReference type="InterPro" id="IPR009088">
    <property type="entry name" value="TFIIA_b-brl"/>
</dbReference>
<evidence type="ECO:0000256" key="5">
    <source>
        <dbReference type="SAM" id="MobiDB-lite"/>
    </source>
</evidence>
<organism evidence="6">
    <name type="scientific">Fonticula alba</name>
    <name type="common">Slime mold</name>
    <dbReference type="NCBI Taxonomy" id="691883"/>
    <lineage>
        <taxon>Eukaryota</taxon>
        <taxon>Rotosphaerida</taxon>
        <taxon>Fonticulaceae</taxon>
        <taxon>Fonticula</taxon>
    </lineage>
</organism>
<comment type="subcellular location">
    <subcellularLocation>
        <location evidence="1">Nucleus</location>
    </subcellularLocation>
</comment>
<evidence type="ECO:0000256" key="2">
    <source>
        <dbReference type="ARBA" id="ARBA00010059"/>
    </source>
</evidence>
<dbReference type="Proteomes" id="UP000030693">
    <property type="component" value="Unassembled WGS sequence"/>
</dbReference>
<dbReference type="RefSeq" id="XP_009493253.1">
    <property type="nucleotide sequence ID" value="XM_009494978.1"/>
</dbReference>
<dbReference type="GO" id="GO:0006367">
    <property type="term" value="P:transcription initiation at RNA polymerase II promoter"/>
    <property type="evidence" value="ECO:0007669"/>
    <property type="project" value="InterPro"/>
</dbReference>
<sequence length="226" mass="24636">MADVLPLYRKVLEAVIVASRNDIGHEVPDEGTWRRLHELWSHKLDQAMINPHIVASSHDHGDDAGTGPSEAHYLHHQVPHPLNSNIPQNDGDAAIAELVLASQTGPEATTAIVPAPSRKATISLEPGKDLVTQIEDFLTEKLQQVDGDADTAADPSGGDFYDDEDSDADDSDEDFPAGSHVHTLVCLYDRVNHTKGRWRVSLNCCVMSAPGEPDSVWGRISGELKW</sequence>
<keyword evidence="4" id="KW-0539">Nucleus</keyword>
<dbReference type="SUPFAM" id="SSF50784">
    <property type="entry name" value="Transcription factor IIA (TFIIA), beta-barrel domain"/>
    <property type="match status" value="1"/>
</dbReference>
<feature type="region of interest" description="Disordered" evidence="5">
    <location>
        <begin position="144"/>
        <end position="175"/>
    </location>
</feature>
<evidence type="ECO:0000313" key="6">
    <source>
        <dbReference type="EMBL" id="KCV71675.1"/>
    </source>
</evidence>
<dbReference type="GeneID" id="20525816"/>
<keyword evidence="3" id="KW-0804">Transcription</keyword>
<evidence type="ECO:0000313" key="7">
    <source>
        <dbReference type="Proteomes" id="UP000030693"/>
    </source>
</evidence>
<comment type="similarity">
    <text evidence="2">Belongs to the TFIIA subunit 1 family.</text>
</comment>
<evidence type="ECO:0000256" key="4">
    <source>
        <dbReference type="ARBA" id="ARBA00023242"/>
    </source>
</evidence>
<gene>
    <name evidence="6" type="ORF">H696_01091</name>
</gene>
<dbReference type="PANTHER" id="PTHR12694:SF8">
    <property type="entry name" value="TRANSCRIPTION INITIATION FACTOR IIA SUBUNIT 1"/>
    <property type="match status" value="1"/>
</dbReference>
<protein>
    <submittedName>
        <fullName evidence="6">Uncharacterized protein</fullName>
    </submittedName>
</protein>
<dbReference type="InterPro" id="IPR004855">
    <property type="entry name" value="TFIIA_asu/bsu"/>
</dbReference>
<dbReference type="PANTHER" id="PTHR12694">
    <property type="entry name" value="TRANSCRIPTION INITIATION FACTOR IIA SUBUNIT 1"/>
    <property type="match status" value="1"/>
</dbReference>
<name>A0A058ZB73_FONAL</name>
<dbReference type="AlphaFoldDB" id="A0A058ZB73"/>
<proteinExistence type="inferred from homology"/>
<evidence type="ECO:0000256" key="3">
    <source>
        <dbReference type="ARBA" id="ARBA00023163"/>
    </source>
</evidence>
<evidence type="ECO:0000256" key="1">
    <source>
        <dbReference type="ARBA" id="ARBA00004123"/>
    </source>
</evidence>
<dbReference type="EMBL" id="KB932202">
    <property type="protein sequence ID" value="KCV71675.1"/>
    <property type="molecule type" value="Genomic_DNA"/>
</dbReference>
<dbReference type="OrthoDB" id="6275927at2759"/>
<keyword evidence="7" id="KW-1185">Reference proteome</keyword>